<dbReference type="InterPro" id="IPR036038">
    <property type="entry name" value="Aminotransferase-like"/>
</dbReference>
<dbReference type="Gene3D" id="3.20.10.10">
    <property type="entry name" value="D-amino Acid Aminotransferase, subunit A, domain 2"/>
    <property type="match status" value="1"/>
</dbReference>
<reference evidence="1" key="1">
    <citation type="submission" date="2019-08" db="EMBL/GenBank/DDBJ databases">
        <authorList>
            <person name="Kucharzyk K."/>
            <person name="Murdoch R.W."/>
            <person name="Higgins S."/>
            <person name="Loffler F."/>
        </authorList>
    </citation>
    <scope>NUCLEOTIDE SEQUENCE</scope>
</reference>
<dbReference type="EC" id="2.6.1.42" evidence="1"/>
<gene>
    <name evidence="1" type="primary">ilvK_9</name>
    <name evidence="1" type="ORF">SDC9_149400</name>
</gene>
<accession>A0A645EL34</accession>
<dbReference type="GO" id="GO:0004084">
    <property type="term" value="F:branched-chain-amino-acid transaminase activity"/>
    <property type="evidence" value="ECO:0007669"/>
    <property type="project" value="UniProtKB-EC"/>
</dbReference>
<dbReference type="InterPro" id="IPR043132">
    <property type="entry name" value="BCAT-like_C"/>
</dbReference>
<keyword evidence="1" id="KW-0808">Transferase</keyword>
<proteinExistence type="predicted"/>
<keyword evidence="1" id="KW-0032">Aminotransferase</keyword>
<comment type="caution">
    <text evidence="1">The sequence shown here is derived from an EMBL/GenBank/DDBJ whole genome shotgun (WGS) entry which is preliminary data.</text>
</comment>
<organism evidence="1">
    <name type="scientific">bioreactor metagenome</name>
    <dbReference type="NCBI Taxonomy" id="1076179"/>
    <lineage>
        <taxon>unclassified sequences</taxon>
        <taxon>metagenomes</taxon>
        <taxon>ecological metagenomes</taxon>
    </lineage>
</organism>
<dbReference type="AlphaFoldDB" id="A0A645EL34"/>
<dbReference type="SUPFAM" id="SSF56752">
    <property type="entry name" value="D-aminoacid aminotransferase-like PLP-dependent enzymes"/>
    <property type="match status" value="1"/>
</dbReference>
<evidence type="ECO:0000313" key="1">
    <source>
        <dbReference type="EMBL" id="MPN02186.1"/>
    </source>
</evidence>
<protein>
    <submittedName>
        <fullName evidence="1">Branched-chain-amino-acid aminotransferase 2</fullName>
        <ecNumber evidence="1">2.6.1.42</ecNumber>
    </submittedName>
</protein>
<name>A0A645EL34_9ZZZZ</name>
<sequence>MFGTGTAAVISPVGELAEGNYKMIINDGKIGKLSQKLYDTITAIQWGSAEDKFGWIVPVI</sequence>
<dbReference type="EMBL" id="VSSQ01048140">
    <property type="protein sequence ID" value="MPN02186.1"/>
    <property type="molecule type" value="Genomic_DNA"/>
</dbReference>